<dbReference type="Gene3D" id="3.40.50.720">
    <property type="entry name" value="NAD(P)-binding Rossmann-like Domain"/>
    <property type="match status" value="1"/>
</dbReference>
<accession>V4AYQ6</accession>
<dbReference type="EMBL" id="KB200129">
    <property type="protein sequence ID" value="ESP02778.1"/>
    <property type="molecule type" value="Genomic_DNA"/>
</dbReference>
<protein>
    <submittedName>
        <fullName evidence="1">Uncharacterized protein</fullName>
    </submittedName>
</protein>
<keyword evidence="2" id="KW-1185">Reference proteome</keyword>
<dbReference type="RefSeq" id="XP_009046248.1">
    <property type="nucleotide sequence ID" value="XM_009048000.1"/>
</dbReference>
<reference evidence="1 2" key="1">
    <citation type="journal article" date="2013" name="Nature">
        <title>Insights into bilaterian evolution from three spiralian genomes.</title>
        <authorList>
            <person name="Simakov O."/>
            <person name="Marletaz F."/>
            <person name="Cho S.J."/>
            <person name="Edsinger-Gonzales E."/>
            <person name="Havlak P."/>
            <person name="Hellsten U."/>
            <person name="Kuo D.H."/>
            <person name="Larsson T."/>
            <person name="Lv J."/>
            <person name="Arendt D."/>
            <person name="Savage R."/>
            <person name="Osoegawa K."/>
            <person name="de Jong P."/>
            <person name="Grimwood J."/>
            <person name="Chapman J.A."/>
            <person name="Shapiro H."/>
            <person name="Aerts A."/>
            <person name="Otillar R.P."/>
            <person name="Terry A.Y."/>
            <person name="Boore J.L."/>
            <person name="Grigoriev I.V."/>
            <person name="Lindberg D.R."/>
            <person name="Seaver E.C."/>
            <person name="Weisblat D.A."/>
            <person name="Putnam N.H."/>
            <person name="Rokhsar D.S."/>
        </authorList>
    </citation>
    <scope>NUCLEOTIDE SEQUENCE [LARGE SCALE GENOMIC DNA]</scope>
</reference>
<sequence>MYGSKGIGYIAAREIARMGGHVIIACRNMGKADAANRVGMQQSMYIPNKPHVQGKRVTQPDFVRNLVVKKVTESKENINASDFVKELMLNLKDSTTEQSIDYVVRQTCTQAKSKIWFDNRIGRVTASVAHECCRKVNENEQV</sequence>
<organism evidence="1 2">
    <name type="scientific">Lottia gigantea</name>
    <name type="common">Giant owl limpet</name>
    <dbReference type="NCBI Taxonomy" id="225164"/>
    <lineage>
        <taxon>Eukaryota</taxon>
        <taxon>Metazoa</taxon>
        <taxon>Spiralia</taxon>
        <taxon>Lophotrochozoa</taxon>
        <taxon>Mollusca</taxon>
        <taxon>Gastropoda</taxon>
        <taxon>Patellogastropoda</taxon>
        <taxon>Lottioidea</taxon>
        <taxon>Lottiidae</taxon>
        <taxon>Lottia</taxon>
    </lineage>
</organism>
<dbReference type="HOGENOM" id="CLU_1817971_0_0_1"/>
<name>V4AYQ6_LOTGI</name>
<dbReference type="AlphaFoldDB" id="V4AYQ6"/>
<gene>
    <name evidence="1" type="ORF">LOTGIDRAFT_156724</name>
</gene>
<dbReference type="OrthoDB" id="191139at2759"/>
<dbReference type="InterPro" id="IPR036291">
    <property type="entry name" value="NAD(P)-bd_dom_sf"/>
</dbReference>
<proteinExistence type="predicted"/>
<dbReference type="CTD" id="20237083"/>
<dbReference type="SUPFAM" id="SSF51735">
    <property type="entry name" value="NAD(P)-binding Rossmann-fold domains"/>
    <property type="match status" value="1"/>
</dbReference>
<evidence type="ECO:0000313" key="2">
    <source>
        <dbReference type="Proteomes" id="UP000030746"/>
    </source>
</evidence>
<dbReference type="Proteomes" id="UP000030746">
    <property type="component" value="Unassembled WGS sequence"/>
</dbReference>
<evidence type="ECO:0000313" key="1">
    <source>
        <dbReference type="EMBL" id="ESP02778.1"/>
    </source>
</evidence>
<dbReference type="GeneID" id="20237083"/>
<dbReference type="KEGG" id="lgi:LOTGIDRAFT_156724"/>